<organism evidence="1">
    <name type="scientific">Anguilla anguilla</name>
    <name type="common">European freshwater eel</name>
    <name type="synonym">Muraena anguilla</name>
    <dbReference type="NCBI Taxonomy" id="7936"/>
    <lineage>
        <taxon>Eukaryota</taxon>
        <taxon>Metazoa</taxon>
        <taxon>Chordata</taxon>
        <taxon>Craniata</taxon>
        <taxon>Vertebrata</taxon>
        <taxon>Euteleostomi</taxon>
        <taxon>Actinopterygii</taxon>
        <taxon>Neopterygii</taxon>
        <taxon>Teleostei</taxon>
        <taxon>Anguilliformes</taxon>
        <taxon>Anguillidae</taxon>
        <taxon>Anguilla</taxon>
    </lineage>
</organism>
<protein>
    <submittedName>
        <fullName evidence="1">Uncharacterized protein</fullName>
    </submittedName>
</protein>
<reference evidence="1" key="2">
    <citation type="journal article" date="2015" name="Fish Shellfish Immunol.">
        <title>Early steps in the European eel (Anguilla anguilla)-Vibrio vulnificus interaction in the gills: Role of the RtxA13 toxin.</title>
        <authorList>
            <person name="Callol A."/>
            <person name="Pajuelo D."/>
            <person name="Ebbesson L."/>
            <person name="Teles M."/>
            <person name="MacKenzie S."/>
            <person name="Amaro C."/>
        </authorList>
    </citation>
    <scope>NUCLEOTIDE SEQUENCE</scope>
</reference>
<dbReference type="AlphaFoldDB" id="A0A0E9RJE8"/>
<sequence length="37" mass="4494">MTIPVYPTKSLHEKMPFKIENMHRNSIYIPFKRNTCK</sequence>
<accession>A0A0E9RJE8</accession>
<name>A0A0E9RJE8_ANGAN</name>
<reference evidence="1" key="1">
    <citation type="submission" date="2014-11" db="EMBL/GenBank/DDBJ databases">
        <authorList>
            <person name="Amaro Gonzalez C."/>
        </authorList>
    </citation>
    <scope>NUCLEOTIDE SEQUENCE</scope>
</reference>
<dbReference type="EMBL" id="GBXM01079650">
    <property type="protein sequence ID" value="JAH28927.1"/>
    <property type="molecule type" value="Transcribed_RNA"/>
</dbReference>
<evidence type="ECO:0000313" key="1">
    <source>
        <dbReference type="EMBL" id="JAH28927.1"/>
    </source>
</evidence>
<proteinExistence type="predicted"/>